<comment type="caution">
    <text evidence="3">The sequence shown here is derived from an EMBL/GenBank/DDBJ whole genome shotgun (WGS) entry which is preliminary data.</text>
</comment>
<dbReference type="Gene3D" id="3.40.50.10540">
    <property type="entry name" value="Crotonobetainyl-coa:carnitine coa-transferase, domain 1"/>
    <property type="match status" value="1"/>
</dbReference>
<dbReference type="RefSeq" id="WP_379100024.1">
    <property type="nucleotide sequence ID" value="NZ_JBHUGZ010000012.1"/>
</dbReference>
<evidence type="ECO:0000313" key="4">
    <source>
        <dbReference type="Proteomes" id="UP001597405"/>
    </source>
</evidence>
<protein>
    <submittedName>
        <fullName evidence="3">CoA transferase</fullName>
    </submittedName>
</protein>
<name>A0ABW4UA87_9HYPH</name>
<dbReference type="EMBL" id="JBHUGZ010000012">
    <property type="protein sequence ID" value="MFD1984245.1"/>
    <property type="molecule type" value="Genomic_DNA"/>
</dbReference>
<dbReference type="PANTHER" id="PTHR48207:SF3">
    <property type="entry name" value="SUCCINATE--HYDROXYMETHYLGLUTARATE COA-TRANSFERASE"/>
    <property type="match status" value="1"/>
</dbReference>
<dbReference type="SUPFAM" id="SSF89796">
    <property type="entry name" value="CoA-transferase family III (CaiB/BaiF)"/>
    <property type="match status" value="1"/>
</dbReference>
<gene>
    <name evidence="3" type="ORF">ACFSOZ_16485</name>
</gene>
<keyword evidence="1 3" id="KW-0808">Transferase</keyword>
<evidence type="ECO:0000256" key="2">
    <source>
        <dbReference type="SAM" id="MobiDB-lite"/>
    </source>
</evidence>
<feature type="region of interest" description="Disordered" evidence="2">
    <location>
        <begin position="102"/>
        <end position="122"/>
    </location>
</feature>
<evidence type="ECO:0000313" key="3">
    <source>
        <dbReference type="EMBL" id="MFD1984245.1"/>
    </source>
</evidence>
<dbReference type="GO" id="GO:0016740">
    <property type="term" value="F:transferase activity"/>
    <property type="evidence" value="ECO:0007669"/>
    <property type="project" value="UniProtKB-KW"/>
</dbReference>
<proteinExistence type="predicted"/>
<accession>A0ABW4UA87</accession>
<feature type="compositionally biased region" description="Basic residues" evidence="2">
    <location>
        <begin position="103"/>
        <end position="116"/>
    </location>
</feature>
<dbReference type="Proteomes" id="UP001597405">
    <property type="component" value="Unassembled WGS sequence"/>
</dbReference>
<organism evidence="3 4">
    <name type="scientific">Mesorhizobium newzealandense</name>
    <dbReference type="NCBI Taxonomy" id="1300302"/>
    <lineage>
        <taxon>Bacteria</taxon>
        <taxon>Pseudomonadati</taxon>
        <taxon>Pseudomonadota</taxon>
        <taxon>Alphaproteobacteria</taxon>
        <taxon>Hyphomicrobiales</taxon>
        <taxon>Phyllobacteriaceae</taxon>
        <taxon>Mesorhizobium</taxon>
    </lineage>
</organism>
<dbReference type="PANTHER" id="PTHR48207">
    <property type="entry name" value="SUCCINATE--HYDROXYMETHYLGLUTARATE COA-TRANSFERASE"/>
    <property type="match status" value="1"/>
</dbReference>
<keyword evidence="4" id="KW-1185">Reference proteome</keyword>
<evidence type="ECO:0000256" key="1">
    <source>
        <dbReference type="ARBA" id="ARBA00022679"/>
    </source>
</evidence>
<sequence>MPGALEGTTVISLRASRGAAPLATSRLADVGRAVIKLERPEGDFARGYDDYVHGLSSYFIWNNRGKQSCTVDRSSRILRWSNSHPPPPCFATADVFRPEPRTWRNRQVGHRQRRPQARVSPG</sequence>
<dbReference type="InterPro" id="IPR023606">
    <property type="entry name" value="CoA-Trfase_III_dom_1_sf"/>
</dbReference>
<reference evidence="4" key="1">
    <citation type="journal article" date="2019" name="Int. J. Syst. Evol. Microbiol.">
        <title>The Global Catalogue of Microorganisms (GCM) 10K type strain sequencing project: providing services to taxonomists for standard genome sequencing and annotation.</title>
        <authorList>
            <consortium name="The Broad Institute Genomics Platform"/>
            <consortium name="The Broad Institute Genome Sequencing Center for Infectious Disease"/>
            <person name="Wu L."/>
            <person name="Ma J."/>
        </authorList>
    </citation>
    <scope>NUCLEOTIDE SEQUENCE [LARGE SCALE GENOMIC DNA]</scope>
    <source>
        <strain evidence="4">CGMCC 1.16225</strain>
    </source>
</reference>
<dbReference type="InterPro" id="IPR050483">
    <property type="entry name" value="CoA-transferase_III_domain"/>
</dbReference>
<dbReference type="InterPro" id="IPR003673">
    <property type="entry name" value="CoA-Trfase_fam_III"/>
</dbReference>
<dbReference type="Pfam" id="PF02515">
    <property type="entry name" value="CoA_transf_3"/>
    <property type="match status" value="1"/>
</dbReference>